<dbReference type="GO" id="GO:0009252">
    <property type="term" value="P:peptidoglycan biosynthetic process"/>
    <property type="evidence" value="ECO:0007669"/>
    <property type="project" value="UniProtKB-UniPathway"/>
</dbReference>
<dbReference type="Gene3D" id="1.10.3810.10">
    <property type="entry name" value="Biosynthetic peptidoglycan transglycosylase-like"/>
    <property type="match status" value="1"/>
</dbReference>
<evidence type="ECO:0000256" key="5">
    <source>
        <dbReference type="ARBA" id="ARBA00022670"/>
    </source>
</evidence>
<dbReference type="Proteomes" id="UP000193017">
    <property type="component" value="Chromosome"/>
</dbReference>
<dbReference type="Gene3D" id="3.40.710.10">
    <property type="entry name" value="DD-peptidase/beta-lactamase superfamily"/>
    <property type="match status" value="1"/>
</dbReference>
<evidence type="ECO:0000256" key="11">
    <source>
        <dbReference type="ARBA" id="ARBA00049902"/>
    </source>
</evidence>
<feature type="compositionally biased region" description="Polar residues" evidence="12">
    <location>
        <begin position="14"/>
        <end position="27"/>
    </location>
</feature>
<dbReference type="GO" id="GO:0008658">
    <property type="term" value="F:penicillin binding"/>
    <property type="evidence" value="ECO:0007669"/>
    <property type="project" value="InterPro"/>
</dbReference>
<dbReference type="Pfam" id="PF00905">
    <property type="entry name" value="Transpeptidase"/>
    <property type="match status" value="1"/>
</dbReference>
<dbReference type="AlphaFoldDB" id="A0A1W6CXS4"/>
<dbReference type="PANTHER" id="PTHR32282">
    <property type="entry name" value="BINDING PROTEIN TRANSPEPTIDASE, PUTATIVE-RELATED"/>
    <property type="match status" value="1"/>
</dbReference>
<evidence type="ECO:0000256" key="2">
    <source>
        <dbReference type="ARBA" id="ARBA00007090"/>
    </source>
</evidence>
<dbReference type="UniPathway" id="UPA00219"/>
<feature type="compositionally biased region" description="Gly residues" evidence="12">
    <location>
        <begin position="844"/>
        <end position="854"/>
    </location>
</feature>
<feature type="compositionally biased region" description="Low complexity" evidence="12">
    <location>
        <begin position="873"/>
        <end position="905"/>
    </location>
</feature>
<comment type="catalytic activity">
    <reaction evidence="11">
        <text>[GlcNAc-(1-&gt;4)-Mur2Ac(oyl-L-Ala-gamma-D-Glu-L-Lys-D-Ala-D-Ala)](n)-di-trans,octa-cis-undecaprenyl diphosphate + beta-D-GlcNAc-(1-&gt;4)-Mur2Ac(oyl-L-Ala-gamma-D-Glu-L-Lys-D-Ala-D-Ala)-di-trans,octa-cis-undecaprenyl diphosphate = [GlcNAc-(1-&gt;4)-Mur2Ac(oyl-L-Ala-gamma-D-Glu-L-Lys-D-Ala-D-Ala)](n+1)-di-trans,octa-cis-undecaprenyl diphosphate + di-trans,octa-cis-undecaprenyl diphosphate + H(+)</text>
        <dbReference type="Rhea" id="RHEA:23708"/>
        <dbReference type="Rhea" id="RHEA-COMP:9602"/>
        <dbReference type="Rhea" id="RHEA-COMP:9603"/>
        <dbReference type="ChEBI" id="CHEBI:15378"/>
        <dbReference type="ChEBI" id="CHEBI:58405"/>
        <dbReference type="ChEBI" id="CHEBI:60033"/>
        <dbReference type="ChEBI" id="CHEBI:78435"/>
        <dbReference type="EC" id="2.4.99.28"/>
    </reaction>
</comment>
<gene>
    <name evidence="16" type="ORF">B0A89_08490</name>
</gene>
<evidence type="ECO:0000256" key="6">
    <source>
        <dbReference type="ARBA" id="ARBA00022676"/>
    </source>
</evidence>
<comment type="similarity">
    <text evidence="3">In the N-terminal section; belongs to the glycosyltransferase 51 family.</text>
</comment>
<dbReference type="EMBL" id="CP020612">
    <property type="protein sequence ID" value="ARJ69652.1"/>
    <property type="molecule type" value="Genomic_DNA"/>
</dbReference>
<reference evidence="16 17" key="1">
    <citation type="submission" date="2017-03" db="EMBL/GenBank/DDBJ databases">
        <title>Genome sequence of Paracoccus contaminans isolated from a water microcosm.</title>
        <authorList>
            <person name="Aurass P."/>
            <person name="Karste S."/>
            <person name="Trost E."/>
            <person name="Glaeser S.P."/>
            <person name="Kaempfer P."/>
            <person name="Flieger A."/>
        </authorList>
    </citation>
    <scope>NUCLEOTIDE SEQUENCE [LARGE SCALE GENOMIC DNA]</scope>
    <source>
        <strain evidence="17">RKI 16-01929T\LMG 29738T\CCM 8701T\CIP 111112T</strain>
    </source>
</reference>
<proteinExistence type="inferred from homology"/>
<evidence type="ECO:0000313" key="17">
    <source>
        <dbReference type="Proteomes" id="UP000193017"/>
    </source>
</evidence>
<evidence type="ECO:0000259" key="15">
    <source>
        <dbReference type="Pfam" id="PF00912"/>
    </source>
</evidence>
<dbReference type="KEGG" id="pcon:B0A89_08490"/>
<feature type="domain" description="Penicillin-binding protein transpeptidase" evidence="14">
    <location>
        <begin position="420"/>
        <end position="665"/>
    </location>
</feature>
<dbReference type="Pfam" id="PF00912">
    <property type="entry name" value="Transgly"/>
    <property type="match status" value="1"/>
</dbReference>
<keyword evidence="13" id="KW-0472">Membrane</keyword>
<keyword evidence="7 16" id="KW-0808">Transferase</keyword>
<dbReference type="GO" id="GO:0008955">
    <property type="term" value="F:peptidoglycan glycosyltransferase activity"/>
    <property type="evidence" value="ECO:0007669"/>
    <property type="project" value="UniProtKB-EC"/>
</dbReference>
<feature type="region of interest" description="Disordered" evidence="12">
    <location>
        <begin position="1"/>
        <end position="75"/>
    </location>
</feature>
<dbReference type="InterPro" id="IPR050396">
    <property type="entry name" value="Glycosyltr_51/Transpeptidase"/>
</dbReference>
<dbReference type="InterPro" id="IPR023346">
    <property type="entry name" value="Lysozyme-like_dom_sf"/>
</dbReference>
<feature type="compositionally biased region" description="Low complexity" evidence="12">
    <location>
        <begin position="54"/>
        <end position="66"/>
    </location>
</feature>
<evidence type="ECO:0000313" key="16">
    <source>
        <dbReference type="EMBL" id="ARJ69652.1"/>
    </source>
</evidence>
<accession>A0A1W6CXS4</accession>
<evidence type="ECO:0000256" key="9">
    <source>
        <dbReference type="ARBA" id="ARBA00023268"/>
    </source>
</evidence>
<feature type="domain" description="Glycosyl transferase family 51" evidence="15">
    <location>
        <begin position="150"/>
        <end position="332"/>
    </location>
</feature>
<dbReference type="GO" id="GO:0030288">
    <property type="term" value="C:outer membrane-bounded periplasmic space"/>
    <property type="evidence" value="ECO:0007669"/>
    <property type="project" value="TreeGrafter"/>
</dbReference>
<keyword evidence="9" id="KW-0511">Multifunctional enzyme</keyword>
<dbReference type="PANTHER" id="PTHR32282:SF33">
    <property type="entry name" value="PEPTIDOGLYCAN GLYCOSYLTRANSFERASE"/>
    <property type="match status" value="1"/>
</dbReference>
<keyword evidence="8" id="KW-0378">Hydrolase</keyword>
<comment type="pathway">
    <text evidence="1">Cell wall biogenesis; peptidoglycan biosynthesis.</text>
</comment>
<keyword evidence="13" id="KW-0812">Transmembrane</keyword>
<evidence type="ECO:0000256" key="10">
    <source>
        <dbReference type="ARBA" id="ARBA00044770"/>
    </source>
</evidence>
<evidence type="ECO:0000259" key="14">
    <source>
        <dbReference type="Pfam" id="PF00905"/>
    </source>
</evidence>
<dbReference type="GO" id="GO:0006508">
    <property type="term" value="P:proteolysis"/>
    <property type="evidence" value="ECO:0007669"/>
    <property type="project" value="UniProtKB-KW"/>
</dbReference>
<keyword evidence="4" id="KW-0121">Carboxypeptidase</keyword>
<dbReference type="SUPFAM" id="SSF56601">
    <property type="entry name" value="beta-lactamase/transpeptidase-like"/>
    <property type="match status" value="1"/>
</dbReference>
<feature type="compositionally biased region" description="Low complexity" evidence="12">
    <location>
        <begin position="809"/>
        <end position="824"/>
    </location>
</feature>
<keyword evidence="5" id="KW-0645">Protease</keyword>
<evidence type="ECO:0000256" key="13">
    <source>
        <dbReference type="SAM" id="Phobius"/>
    </source>
</evidence>
<dbReference type="InterPro" id="IPR012338">
    <property type="entry name" value="Beta-lactam/transpept-like"/>
</dbReference>
<name>A0A1W6CXS4_9RHOB</name>
<keyword evidence="6" id="KW-0328">Glycosyltransferase</keyword>
<comment type="similarity">
    <text evidence="2">In the C-terminal section; belongs to the transpeptidase family.</text>
</comment>
<keyword evidence="13" id="KW-1133">Transmembrane helix</keyword>
<feature type="compositionally biased region" description="Pro residues" evidence="12">
    <location>
        <begin position="783"/>
        <end position="794"/>
    </location>
</feature>
<dbReference type="InterPro" id="IPR001460">
    <property type="entry name" value="PCN-bd_Tpept"/>
</dbReference>
<feature type="region of interest" description="Disordered" evidence="12">
    <location>
        <begin position="777"/>
        <end position="923"/>
    </location>
</feature>
<dbReference type="InterPro" id="IPR001264">
    <property type="entry name" value="Glyco_trans_51"/>
</dbReference>
<sequence>MQNSDRPRGPGRPSGTQTGGRQPSGGNSRRLAGERRGAGPAGGADVPPGGGGLPPQQAQRRAAAQPRPRRRGNAVTRGVSGAFSLAWRVIWGSFWRTAATLVLILLLATGYYYSTLPEAQALFDGRARGSVTMLDREGRVFAWRGETYNSAGAEDIAPVLRQAVVATEDKRFYHHIGVDPRGIASAIKINMAEGRGPLEGNGGSTITQQVSKLLCLGDDFDPIKWKSEADYEAGCRKSSLWRKIKEIPYALALEAKYSKAEILNIYMNRSYLGAGARGFEAAAQRYFGKSASDVTPSEAAMLAGLLKAPSYFSPTSNLQRAQDRASVILGLMHDQGFLDDRQYADARAHPAVLSKAAAARAGGYFADWVMESGPGFLTSETTEDVTITTTFDQTIQRQAERALARVFAEKIDKGSKVQAAVVVMSADGAVRAMIGGRDPAGLAGSFNRATQAKRQTGSSFKPFVYAAALDQGYTPNDTIMDAPITFQIKGSKPWSPKNYTRNYLGSITLTTALSKSINTSTIRLQEAVGRDNVRRVAQDFGFAHDLASGPSLGLGVSETTLLEMTGAYAGIRNGGTAVRPYGLVQLNIKGDDKPLIGQAGGMGQRVISPKAASELIWMMRQVIEHGTGTRARLEGREAAGKTGTTSSYRDAWFIGFTEQYVTGVWMGYDDNTPLKGVTGGGLPAEIWQAVMSEIHQGLPAEPLGVVAPDAAGTAIAAGDIVSADSDDPLAAALAEAVSAAQPVYEGQPAAIEIGGEGGAQPPVDPDPLAAALAEAMGGSVAAPPSPGQPSPDQPVPADLPREDLASGRAVPVVRTVPAPAPVSAGPIRAGGNGADSPQPDDEQSGGGQDGGAGAGSSAAPPRSAGSTVSSSDAPTPAEEAARSEAAAAAQDQPAPADLGDAGPAAETDELSAALAAAGLKQTP</sequence>
<dbReference type="NCBIfam" id="TIGR02074">
    <property type="entry name" value="PBP_1a_fam"/>
    <property type="match status" value="1"/>
</dbReference>
<evidence type="ECO:0000256" key="8">
    <source>
        <dbReference type="ARBA" id="ARBA00022801"/>
    </source>
</evidence>
<dbReference type="EC" id="2.4.99.28" evidence="10"/>
<feature type="compositionally biased region" description="Low complexity" evidence="12">
    <location>
        <begin position="855"/>
        <end position="866"/>
    </location>
</feature>
<dbReference type="STRING" id="1945662.B0A89_08490"/>
<organism evidence="16 17">
    <name type="scientific">Paracoccus contaminans</name>
    <dbReference type="NCBI Taxonomy" id="1945662"/>
    <lineage>
        <taxon>Bacteria</taxon>
        <taxon>Pseudomonadati</taxon>
        <taxon>Pseudomonadota</taxon>
        <taxon>Alphaproteobacteria</taxon>
        <taxon>Rhodobacterales</taxon>
        <taxon>Paracoccaceae</taxon>
        <taxon>Paracoccus</taxon>
    </lineage>
</organism>
<feature type="transmembrane region" description="Helical" evidence="13">
    <location>
        <begin position="94"/>
        <end position="113"/>
    </location>
</feature>
<keyword evidence="17" id="KW-1185">Reference proteome</keyword>
<evidence type="ECO:0000256" key="4">
    <source>
        <dbReference type="ARBA" id="ARBA00022645"/>
    </source>
</evidence>
<dbReference type="SUPFAM" id="SSF53955">
    <property type="entry name" value="Lysozyme-like"/>
    <property type="match status" value="1"/>
</dbReference>
<evidence type="ECO:0000256" key="3">
    <source>
        <dbReference type="ARBA" id="ARBA00007739"/>
    </source>
</evidence>
<dbReference type="InterPro" id="IPR036950">
    <property type="entry name" value="PBP_transglycosylase"/>
</dbReference>
<evidence type="ECO:0000256" key="12">
    <source>
        <dbReference type="SAM" id="MobiDB-lite"/>
    </source>
</evidence>
<protein>
    <recommendedName>
        <fullName evidence="10">peptidoglycan glycosyltransferase</fullName>
        <ecNumber evidence="10">2.4.99.28</ecNumber>
    </recommendedName>
</protein>
<evidence type="ECO:0000256" key="1">
    <source>
        <dbReference type="ARBA" id="ARBA00004752"/>
    </source>
</evidence>
<dbReference type="GO" id="GO:0004180">
    <property type="term" value="F:carboxypeptidase activity"/>
    <property type="evidence" value="ECO:0007669"/>
    <property type="project" value="UniProtKB-KW"/>
</dbReference>
<evidence type="ECO:0000256" key="7">
    <source>
        <dbReference type="ARBA" id="ARBA00022679"/>
    </source>
</evidence>